<evidence type="ECO:0000256" key="4">
    <source>
        <dbReference type="ARBA" id="ARBA00005139"/>
    </source>
</evidence>
<evidence type="ECO:0000256" key="13">
    <source>
        <dbReference type="ARBA" id="ARBA00047872"/>
    </source>
</evidence>
<dbReference type="PIRSF" id="PIRSF000726">
    <property type="entry name" value="Asp_kin"/>
    <property type="match status" value="1"/>
</dbReference>
<evidence type="ECO:0000256" key="5">
    <source>
        <dbReference type="ARBA" id="ARBA00010122"/>
    </source>
</evidence>
<evidence type="ECO:0000256" key="6">
    <source>
        <dbReference type="ARBA" id="ARBA00022605"/>
    </source>
</evidence>
<dbReference type="AlphaFoldDB" id="A0A916VFQ4"/>
<gene>
    <name evidence="18" type="primary">dapG</name>
    <name evidence="18" type="ORF">PRECH8_09670</name>
</gene>
<dbReference type="Pfam" id="PF13840">
    <property type="entry name" value="ACT_7"/>
    <property type="match status" value="1"/>
</dbReference>
<comment type="caution">
    <text evidence="18">The sequence shown here is derived from an EMBL/GenBank/DDBJ whole genome shotgun (WGS) entry which is preliminary data.</text>
</comment>
<evidence type="ECO:0000256" key="10">
    <source>
        <dbReference type="ARBA" id="ARBA00022840"/>
    </source>
</evidence>
<evidence type="ECO:0000256" key="15">
    <source>
        <dbReference type="RuleBase" id="RU003448"/>
    </source>
</evidence>
<dbReference type="InterPro" id="IPR027795">
    <property type="entry name" value="CASTOR_ACT_dom"/>
</dbReference>
<dbReference type="GO" id="GO:0004072">
    <property type="term" value="F:aspartate kinase activity"/>
    <property type="evidence" value="ECO:0007669"/>
    <property type="project" value="UniProtKB-EC"/>
</dbReference>
<evidence type="ECO:0000256" key="14">
    <source>
        <dbReference type="PIRSR" id="PIRSR000726-1"/>
    </source>
</evidence>
<proteinExistence type="inferred from homology"/>
<dbReference type="EC" id="2.7.2.4" evidence="15"/>
<keyword evidence="7 15" id="KW-0808">Transferase</keyword>
<dbReference type="InterPro" id="IPR036393">
    <property type="entry name" value="AceGlu_kinase-like_sf"/>
</dbReference>
<keyword evidence="10 14" id="KW-0067">ATP-binding</keyword>
<evidence type="ECO:0000313" key="19">
    <source>
        <dbReference type="Proteomes" id="UP000654993"/>
    </source>
</evidence>
<accession>A0A916VFQ4</accession>
<dbReference type="SUPFAM" id="SSF55021">
    <property type="entry name" value="ACT-like"/>
    <property type="match status" value="2"/>
</dbReference>
<evidence type="ECO:0000256" key="2">
    <source>
        <dbReference type="ARBA" id="ARBA00004766"/>
    </source>
</evidence>
<dbReference type="EMBL" id="BMAQ01000006">
    <property type="protein sequence ID" value="GFR37671.1"/>
    <property type="molecule type" value="Genomic_DNA"/>
</dbReference>
<keyword evidence="12" id="KW-0457">Lysine biosynthesis</keyword>
<feature type="binding site" evidence="14">
    <location>
        <begin position="178"/>
        <end position="179"/>
    </location>
    <ligand>
        <name>ATP</name>
        <dbReference type="ChEBI" id="CHEBI:30616"/>
    </ligand>
</feature>
<evidence type="ECO:0000256" key="1">
    <source>
        <dbReference type="ARBA" id="ARBA00003121"/>
    </source>
</evidence>
<dbReference type="Pfam" id="PF00696">
    <property type="entry name" value="AA_kinase"/>
    <property type="match status" value="1"/>
</dbReference>
<dbReference type="NCBIfam" id="NF006068">
    <property type="entry name" value="PRK08210.1"/>
    <property type="match status" value="1"/>
</dbReference>
<evidence type="ECO:0000256" key="9">
    <source>
        <dbReference type="ARBA" id="ARBA00022777"/>
    </source>
</evidence>
<feature type="binding site" evidence="14">
    <location>
        <position position="52"/>
    </location>
    <ligand>
        <name>substrate</name>
    </ligand>
</feature>
<keyword evidence="8 14" id="KW-0547">Nucleotide-binding</keyword>
<dbReference type="InterPro" id="IPR001048">
    <property type="entry name" value="Asp/Glu/Uridylate_kinase"/>
</dbReference>
<dbReference type="Proteomes" id="UP000654993">
    <property type="component" value="Unassembled WGS sequence"/>
</dbReference>
<evidence type="ECO:0000256" key="16">
    <source>
        <dbReference type="RuleBase" id="RU004249"/>
    </source>
</evidence>
<dbReference type="NCBIfam" id="TIGR00656">
    <property type="entry name" value="asp_kin_monofn"/>
    <property type="match status" value="1"/>
</dbReference>
<dbReference type="InterPro" id="IPR005260">
    <property type="entry name" value="Asp_kin_monofn"/>
</dbReference>
<evidence type="ECO:0000256" key="7">
    <source>
        <dbReference type="ARBA" id="ARBA00022679"/>
    </source>
</evidence>
<sequence length="405" mass="43355">MRIIVQKFGGTSLSTKQARNQAVQHIKRARQEYDAVVVVVSAMGRNGDPYATDSLLQIIHENGDSLPSRERDLLLSCGEIISAAVLCSILRAEGIPSTVLTGGQAGIRTDARFGDARIMKVIPARITASLKCGEVVIVTGFQGSTADGEITTLGRGGSDTTAAALGAALQASLVEIYTDVDGILTADPRIIQDARPLPAISYHEVCQMANYGAKVIHPRAVEIAMHARIPLRIRSTFSFSEGTWVMDPALLPQYERVSDRHVTAIAHTQGLTQVQVSAESHQPDLQVQVFQAMAKAGISVDFINVNPSGVVYTVRDSEALRAKTILEELGYAPELNPGCAKVAVIGGGINGVPGIMSKIVSALAAHHISILQSADSNTTIWVLIHQDEMELALRALHDQFALSER</sequence>
<keyword evidence="19" id="KW-1185">Reference proteome</keyword>
<dbReference type="PANTHER" id="PTHR21499:SF3">
    <property type="entry name" value="ASPARTOKINASE"/>
    <property type="match status" value="1"/>
</dbReference>
<feature type="domain" description="ACT" evidence="17">
    <location>
        <begin position="344"/>
        <end position="405"/>
    </location>
</feature>
<protein>
    <recommendedName>
        <fullName evidence="15">Aspartokinase</fullName>
        <ecNumber evidence="15">2.7.2.4</ecNumber>
    </recommendedName>
</protein>
<feature type="binding site" evidence="14">
    <location>
        <position position="79"/>
    </location>
    <ligand>
        <name>substrate</name>
    </ligand>
</feature>
<comment type="pathway">
    <text evidence="3 16">Amino-acid biosynthesis; L-methionine biosynthesis via de novo pathway; L-homoserine from L-aspartate: step 1/3.</text>
</comment>
<dbReference type="Gene3D" id="3.30.2130.10">
    <property type="entry name" value="VC0802-like"/>
    <property type="match status" value="1"/>
</dbReference>
<dbReference type="InterPro" id="IPR045865">
    <property type="entry name" value="ACT-like_dom_sf"/>
</dbReference>
<keyword evidence="6 16" id="KW-0028">Amino-acid biosynthesis</keyword>
<comment type="pathway">
    <text evidence="4 16">Amino-acid biosynthesis; L-threonine biosynthesis; L-threonine from L-aspartate: step 1/5.</text>
</comment>
<dbReference type="GO" id="GO:0005829">
    <property type="term" value="C:cytosol"/>
    <property type="evidence" value="ECO:0007669"/>
    <property type="project" value="TreeGrafter"/>
</dbReference>
<keyword evidence="11" id="KW-0220">Diaminopimelate biosynthesis</keyword>
<dbReference type="NCBIfam" id="TIGR00657">
    <property type="entry name" value="asp_kinases"/>
    <property type="match status" value="1"/>
</dbReference>
<organism evidence="18 19">
    <name type="scientific">Insulibacter thermoxylanivorax</name>
    <dbReference type="NCBI Taxonomy" id="2749268"/>
    <lineage>
        <taxon>Bacteria</taxon>
        <taxon>Bacillati</taxon>
        <taxon>Bacillota</taxon>
        <taxon>Bacilli</taxon>
        <taxon>Bacillales</taxon>
        <taxon>Paenibacillaceae</taxon>
        <taxon>Insulibacter</taxon>
    </lineage>
</organism>
<reference evidence="18" key="1">
    <citation type="submission" date="2020-08" db="EMBL/GenBank/DDBJ databases">
        <authorList>
            <person name="Uke A."/>
            <person name="Chhe C."/>
            <person name="Baramee S."/>
            <person name="Kosugi A."/>
        </authorList>
    </citation>
    <scope>NUCLEOTIDE SEQUENCE</scope>
    <source>
        <strain evidence="18">DA-C8</strain>
    </source>
</reference>
<dbReference type="GO" id="GO:0009089">
    <property type="term" value="P:lysine biosynthetic process via diaminopimelate"/>
    <property type="evidence" value="ECO:0007669"/>
    <property type="project" value="InterPro"/>
</dbReference>
<dbReference type="GO" id="GO:0019877">
    <property type="term" value="P:diaminopimelate biosynthetic process"/>
    <property type="evidence" value="ECO:0007669"/>
    <property type="project" value="UniProtKB-KW"/>
</dbReference>
<feature type="binding site" evidence="14">
    <location>
        <begin position="214"/>
        <end position="215"/>
    </location>
    <ligand>
        <name>ATP</name>
        <dbReference type="ChEBI" id="CHEBI:30616"/>
    </ligand>
</feature>
<name>A0A916VFQ4_9BACL</name>
<dbReference type="GO" id="GO:0009090">
    <property type="term" value="P:homoserine biosynthetic process"/>
    <property type="evidence" value="ECO:0007669"/>
    <property type="project" value="TreeGrafter"/>
</dbReference>
<dbReference type="PROSITE" id="PS00324">
    <property type="entry name" value="ASPARTOKINASE"/>
    <property type="match status" value="1"/>
</dbReference>
<dbReference type="Gene3D" id="3.40.1160.10">
    <property type="entry name" value="Acetylglutamate kinase-like"/>
    <property type="match status" value="1"/>
</dbReference>
<comment type="pathway">
    <text evidence="2 16">Amino-acid biosynthesis; L-lysine biosynthesis via DAP pathway; (S)-tetrahydrodipicolinate from L-aspartate: step 1/4.</text>
</comment>
<feature type="binding site" evidence="14">
    <location>
        <position position="189"/>
    </location>
    <ligand>
        <name>ATP</name>
        <dbReference type="ChEBI" id="CHEBI:30616"/>
    </ligand>
</feature>
<evidence type="ECO:0000256" key="12">
    <source>
        <dbReference type="ARBA" id="ARBA00023154"/>
    </source>
</evidence>
<dbReference type="InterPro" id="IPR002912">
    <property type="entry name" value="ACT_dom"/>
</dbReference>
<feature type="binding site" evidence="14">
    <location>
        <begin position="7"/>
        <end position="10"/>
    </location>
    <ligand>
        <name>ATP</name>
        <dbReference type="ChEBI" id="CHEBI:30616"/>
    </ligand>
</feature>
<dbReference type="SUPFAM" id="SSF53633">
    <property type="entry name" value="Carbamate kinase-like"/>
    <property type="match status" value="1"/>
</dbReference>
<comment type="catalytic activity">
    <reaction evidence="13 15">
        <text>L-aspartate + ATP = 4-phospho-L-aspartate + ADP</text>
        <dbReference type="Rhea" id="RHEA:23776"/>
        <dbReference type="ChEBI" id="CHEBI:29991"/>
        <dbReference type="ChEBI" id="CHEBI:30616"/>
        <dbReference type="ChEBI" id="CHEBI:57535"/>
        <dbReference type="ChEBI" id="CHEBI:456216"/>
        <dbReference type="EC" id="2.7.2.4"/>
    </reaction>
</comment>
<keyword evidence="9 15" id="KW-0418">Kinase</keyword>
<evidence type="ECO:0000256" key="3">
    <source>
        <dbReference type="ARBA" id="ARBA00004986"/>
    </source>
</evidence>
<evidence type="ECO:0000259" key="17">
    <source>
        <dbReference type="PROSITE" id="PS51671"/>
    </source>
</evidence>
<evidence type="ECO:0000313" key="18">
    <source>
        <dbReference type="EMBL" id="GFR37671.1"/>
    </source>
</evidence>
<evidence type="ECO:0000256" key="8">
    <source>
        <dbReference type="ARBA" id="ARBA00022741"/>
    </source>
</evidence>
<evidence type="ECO:0000256" key="11">
    <source>
        <dbReference type="ARBA" id="ARBA00022915"/>
    </source>
</evidence>
<dbReference type="InterPro" id="IPR018042">
    <property type="entry name" value="Aspartate_kinase_CS"/>
</dbReference>
<dbReference type="PROSITE" id="PS51671">
    <property type="entry name" value="ACT"/>
    <property type="match status" value="1"/>
</dbReference>
<comment type="function">
    <text evidence="1">Catalyzes the phosphorylation of the beta-carboxyl group of aspartic acid with ATP to yield 4-phospho-L-aspartate, which is involved in the branched biosynthetic pathway leading to the biosynthesis of amino acids threonine, isoleucine and methionine.</text>
</comment>
<dbReference type="GO" id="GO:0005524">
    <property type="term" value="F:ATP binding"/>
    <property type="evidence" value="ECO:0007669"/>
    <property type="project" value="UniProtKB-KW"/>
</dbReference>
<dbReference type="PANTHER" id="PTHR21499">
    <property type="entry name" value="ASPARTATE KINASE"/>
    <property type="match status" value="1"/>
</dbReference>
<dbReference type="RefSeq" id="WP_200965951.1">
    <property type="nucleotide sequence ID" value="NZ_BMAQ01000006.1"/>
</dbReference>
<dbReference type="InterPro" id="IPR001341">
    <property type="entry name" value="Asp_kinase"/>
</dbReference>
<reference evidence="18" key="2">
    <citation type="journal article" date="2021" name="Data Brief">
        <title>Draft genome sequence data of the facultative, thermophilic, xylanolytic bacterium Paenibacillus sp. strain DA-C8.</title>
        <authorList>
            <person name="Chhe C."/>
            <person name="Uke A."/>
            <person name="Baramee S."/>
            <person name="Ungkulpasvich U."/>
            <person name="Tachaapaikoon C."/>
            <person name="Pason P."/>
            <person name="Waeonukul R."/>
            <person name="Ratanakhanokchai K."/>
            <person name="Kosugi A."/>
        </authorList>
    </citation>
    <scope>NUCLEOTIDE SEQUENCE</scope>
    <source>
        <strain evidence="18">DA-C8</strain>
    </source>
</reference>
<comment type="similarity">
    <text evidence="5 15">Belongs to the aspartokinase family.</text>
</comment>